<gene>
    <name evidence="2" type="ORF">F0P94_18010</name>
</gene>
<dbReference type="InterPro" id="IPR043741">
    <property type="entry name" value="DUF5686"/>
</dbReference>
<evidence type="ECO:0000313" key="3">
    <source>
        <dbReference type="Proteomes" id="UP000326570"/>
    </source>
</evidence>
<organism evidence="2 3">
    <name type="scientific">Adhaeribacter soli</name>
    <dbReference type="NCBI Taxonomy" id="2607655"/>
    <lineage>
        <taxon>Bacteria</taxon>
        <taxon>Pseudomonadati</taxon>
        <taxon>Bacteroidota</taxon>
        <taxon>Cytophagia</taxon>
        <taxon>Cytophagales</taxon>
        <taxon>Hymenobacteraceae</taxon>
        <taxon>Adhaeribacter</taxon>
    </lineage>
</organism>
<name>A0A5N1IJA0_9BACT</name>
<keyword evidence="2" id="KW-0121">Carboxypeptidase</keyword>
<keyword evidence="2" id="KW-0378">Hydrolase</keyword>
<feature type="chain" id="PRO_5024821824" evidence="1">
    <location>
        <begin position="21"/>
        <end position="867"/>
    </location>
</feature>
<keyword evidence="3" id="KW-1185">Reference proteome</keyword>
<evidence type="ECO:0000313" key="2">
    <source>
        <dbReference type="EMBL" id="KAA9325478.1"/>
    </source>
</evidence>
<dbReference type="EMBL" id="VTWT01000012">
    <property type="protein sequence ID" value="KAA9325478.1"/>
    <property type="molecule type" value="Genomic_DNA"/>
</dbReference>
<dbReference type="GO" id="GO:0004180">
    <property type="term" value="F:carboxypeptidase activity"/>
    <property type="evidence" value="ECO:0007669"/>
    <property type="project" value="UniProtKB-KW"/>
</dbReference>
<accession>A0A5N1IJA0</accession>
<evidence type="ECO:0000256" key="1">
    <source>
        <dbReference type="SAM" id="SignalP"/>
    </source>
</evidence>
<reference evidence="2 3" key="1">
    <citation type="submission" date="2019-09" db="EMBL/GenBank/DDBJ databases">
        <title>Genome sequence of Adhaeribacter sp. M2.</title>
        <authorList>
            <person name="Srinivasan S."/>
        </authorList>
    </citation>
    <scope>NUCLEOTIDE SEQUENCE [LARGE SCALE GENOMIC DNA]</scope>
    <source>
        <strain evidence="2 3">M2</strain>
    </source>
</reference>
<dbReference type="SUPFAM" id="SSF49464">
    <property type="entry name" value="Carboxypeptidase regulatory domain-like"/>
    <property type="match status" value="1"/>
</dbReference>
<dbReference type="AlphaFoldDB" id="A0A5N1IJA0"/>
<sequence>MKYLFLLISFLWLGSSSGWAGTLYGRITGENNEALPFANIYVRNTTNGTTANEQGNYQFKLPAGTYEIVFQYIGYKAQVHTITLGEGEKEHNVQLVPEAYNLGEVVVKANAKDPAYAMIKAAMDRRKYHLKETEAYQCRVYIKNLQRLTEVPKKVLGLVKVTDIKPGIVYLSESVSELSFKQPDKFREKLISSKMSGSNKTISFNQATDFNFNFYENLLKVEGLTPRGFVSPLAANAFLFYRYELMGTSQENGRHIHKIKVTPIRKNDPAFKGYVYLVDGEWRLQSLNLTLNKNTQLEFLDSVQVNQVFAPINNSGVWMPISQKLVFRFSGLGFKGNGYVNVIYSKYQVQPAAYVVAAQRAKQASEQIQNAMAEAPKPEPVTVAKPKRKVRKKIAAEQEQLFDKKHFNNELLAVEEGANKKDSTYWEEERPIPLSEEEIKDYKTKDSLQAIVESKPYKDSVDKIRNKFSFSSLFLSGYTYYHSFTRQSFSVDPLLAPLEYNSFLQFNTVEGLVVNPGFQYRKRYEDRRYYEVIPTARYGFSSEKFYANLKSSYYYNPVKNGTFTVEGGKFVSQFNSNNPIATFWNTVYTLLAERNYMKLYEKRYARLEERTEIVNGLNIIGLLEFADRHELFNSTNFTFSDRATRAFTPNLPVNAELPDASFGRNQALTLNLNLQWRPGQQYISRPNRKINLASKYPAFTLGYTKGFKNLLGSDVNYDRVALLISDEVELGLFGSSNYWVTGGTFVNNKSMWLMDYRHFAGNRTVYAGGFGGFQLLDYYLYSTNNRYFEAHFSHHFNGFILNKLPFIRRGKLQEVLNVNYLNTIESRNYVEVGIGLEHIFKILRADFYTGFQEGEKVRSGFRVGFGF</sequence>
<comment type="caution">
    <text evidence="2">The sequence shown here is derived from an EMBL/GenBank/DDBJ whole genome shotgun (WGS) entry which is preliminary data.</text>
</comment>
<dbReference type="Proteomes" id="UP000326570">
    <property type="component" value="Unassembled WGS sequence"/>
</dbReference>
<keyword evidence="2" id="KW-0645">Protease</keyword>
<keyword evidence="1" id="KW-0732">Signal</keyword>
<feature type="signal peptide" evidence="1">
    <location>
        <begin position="1"/>
        <end position="20"/>
    </location>
</feature>
<dbReference type="InterPro" id="IPR008969">
    <property type="entry name" value="CarboxyPept-like_regulatory"/>
</dbReference>
<protein>
    <submittedName>
        <fullName evidence="2">Carboxypeptidase-like regulatory domain-containing protein</fullName>
    </submittedName>
</protein>
<dbReference type="Pfam" id="PF13715">
    <property type="entry name" value="CarbopepD_reg_2"/>
    <property type="match status" value="1"/>
</dbReference>
<proteinExistence type="predicted"/>
<dbReference type="Gene3D" id="2.60.40.1120">
    <property type="entry name" value="Carboxypeptidase-like, regulatory domain"/>
    <property type="match status" value="1"/>
</dbReference>
<dbReference type="Pfam" id="PF18939">
    <property type="entry name" value="DUF5686"/>
    <property type="match status" value="1"/>
</dbReference>
<dbReference type="RefSeq" id="WP_150905664.1">
    <property type="nucleotide sequence ID" value="NZ_VTWT01000012.1"/>
</dbReference>